<dbReference type="AlphaFoldDB" id="A0A1E5NXE8"/>
<organism evidence="1 2">
    <name type="scientific">Streptomyces subrutilus</name>
    <dbReference type="NCBI Taxonomy" id="36818"/>
    <lineage>
        <taxon>Bacteria</taxon>
        <taxon>Bacillati</taxon>
        <taxon>Actinomycetota</taxon>
        <taxon>Actinomycetes</taxon>
        <taxon>Kitasatosporales</taxon>
        <taxon>Streptomycetaceae</taxon>
        <taxon>Streptomyces</taxon>
    </lineage>
</organism>
<comment type="caution">
    <text evidence="1">The sequence shown here is derived from an EMBL/GenBank/DDBJ whole genome shotgun (WGS) entry which is preliminary data.</text>
</comment>
<evidence type="ECO:0000313" key="2">
    <source>
        <dbReference type="Proteomes" id="UP000095705"/>
    </source>
</evidence>
<dbReference type="Proteomes" id="UP000095705">
    <property type="component" value="Plasmid pACMP2"/>
</dbReference>
<name>A0A1E5NXE8_9ACTN</name>
<keyword evidence="1" id="KW-0614">Plasmid</keyword>
<protein>
    <submittedName>
        <fullName evidence="1">Uncharacterized protein</fullName>
    </submittedName>
</protein>
<dbReference type="RefSeq" id="WP_069918070.1">
    <property type="nucleotide sequence ID" value="NZ_CM007204.1"/>
</dbReference>
<reference evidence="1 2" key="1">
    <citation type="submission" date="2016-08" db="EMBL/GenBank/DDBJ databases">
        <title>The complete genome of Streptomyces subrutilus 10-1-1.</title>
        <authorList>
            <person name="Chen X."/>
        </authorList>
    </citation>
    <scope>NUCLEOTIDE SEQUENCE [LARGE SCALE GENOMIC DNA]</scope>
    <source>
        <strain evidence="1 2">10-1-1</strain>
        <plasmid evidence="2">pacmp2</plasmid>
    </source>
</reference>
<accession>A0A1E5NXE8</accession>
<dbReference type="EMBL" id="MEHK01000006">
    <property type="protein sequence ID" value="OEJ20921.1"/>
    <property type="molecule type" value="Genomic_DNA"/>
</dbReference>
<dbReference type="OrthoDB" id="4216063at2"/>
<geneLocation type="plasmid" evidence="2">
    <name>pacmp2</name>
</geneLocation>
<gene>
    <name evidence="1" type="ORF">BGK67_35390</name>
</gene>
<keyword evidence="2" id="KW-1185">Reference proteome</keyword>
<evidence type="ECO:0000313" key="1">
    <source>
        <dbReference type="EMBL" id="OEJ20921.1"/>
    </source>
</evidence>
<sequence length="250" mass="27473">MVIADQQPPSDNGEIQARQKLPGAKILIAPVPLWYEGPDFPHAVLSGMAIHVHYERVDESGGEWPPAPIAWGTRRTAGKGVRNFLHSSLWGLVASEATVTDDGVIRYRQSPRHSVRRFEPDPAAGVLIHDPERQLTAPGYRITPPDAESYVWSRHAMLGAIEVCRREGPIDWPSGWAHLMPGGGVRFAAGGFPWSGPEEWAAEPVAEPGDFGDPCADCGHYQADHTPGYGWRRYRRDGTGCGIWTAEPTR</sequence>
<proteinExistence type="predicted"/>